<gene>
    <name evidence="10" type="ORF">LACBIDRAFT_333904</name>
</gene>
<evidence type="ECO:0000256" key="8">
    <source>
        <dbReference type="RuleBase" id="RU366036"/>
    </source>
</evidence>
<dbReference type="STRING" id="486041.B0DXG3"/>
<evidence type="ECO:0000256" key="1">
    <source>
        <dbReference type="ARBA" id="ARBA00004123"/>
    </source>
</evidence>
<reference evidence="10 11" key="1">
    <citation type="journal article" date="2008" name="Nature">
        <title>The genome of Laccaria bicolor provides insights into mycorrhizal symbiosis.</title>
        <authorList>
            <person name="Martin F."/>
            <person name="Aerts A."/>
            <person name="Ahren D."/>
            <person name="Brun A."/>
            <person name="Danchin E.G.J."/>
            <person name="Duchaussoy F."/>
            <person name="Gibon J."/>
            <person name="Kohler A."/>
            <person name="Lindquist E."/>
            <person name="Pereda V."/>
            <person name="Salamov A."/>
            <person name="Shapiro H.J."/>
            <person name="Wuyts J."/>
            <person name="Blaudez D."/>
            <person name="Buee M."/>
            <person name="Brokstein P."/>
            <person name="Canbaeck B."/>
            <person name="Cohen D."/>
            <person name="Courty P.E."/>
            <person name="Coutinho P.M."/>
            <person name="Delaruelle C."/>
            <person name="Detter J.C."/>
            <person name="Deveau A."/>
            <person name="DiFazio S."/>
            <person name="Duplessis S."/>
            <person name="Fraissinet-Tachet L."/>
            <person name="Lucic E."/>
            <person name="Frey-Klett P."/>
            <person name="Fourrey C."/>
            <person name="Feussner I."/>
            <person name="Gay G."/>
            <person name="Grimwood J."/>
            <person name="Hoegger P.J."/>
            <person name="Jain P."/>
            <person name="Kilaru S."/>
            <person name="Labbe J."/>
            <person name="Lin Y.C."/>
            <person name="Legue V."/>
            <person name="Le Tacon F."/>
            <person name="Marmeisse R."/>
            <person name="Melayah D."/>
            <person name="Montanini B."/>
            <person name="Muratet M."/>
            <person name="Nehls U."/>
            <person name="Niculita-Hirzel H."/>
            <person name="Oudot-Le Secq M.P."/>
            <person name="Peter M."/>
            <person name="Quesneville H."/>
            <person name="Rajashekar B."/>
            <person name="Reich M."/>
            <person name="Rouhier N."/>
            <person name="Schmutz J."/>
            <person name="Yin T."/>
            <person name="Chalot M."/>
            <person name="Henrissat B."/>
            <person name="Kuees U."/>
            <person name="Lucas S."/>
            <person name="Van de Peer Y."/>
            <person name="Podila G.K."/>
            <person name="Polle A."/>
            <person name="Pukkila P.J."/>
            <person name="Richardson P.M."/>
            <person name="Rouze P."/>
            <person name="Sanders I.R."/>
            <person name="Stajich J.E."/>
            <person name="Tunlid A."/>
            <person name="Tuskan G."/>
            <person name="Grigoriev I.V."/>
        </authorList>
    </citation>
    <scope>NUCLEOTIDE SEQUENCE [LARGE SCALE GENOMIC DNA]</scope>
    <source>
        <strain evidence="11">S238N-H82 / ATCC MYA-4686</strain>
    </source>
</reference>
<evidence type="ECO:0000256" key="5">
    <source>
        <dbReference type="ARBA" id="ARBA00023159"/>
    </source>
</evidence>
<dbReference type="OrthoDB" id="526653at2759"/>
<organism evidence="11">
    <name type="scientific">Laccaria bicolor (strain S238N-H82 / ATCC MYA-4686)</name>
    <name type="common">Bicoloured deceiver</name>
    <name type="synonym">Laccaria laccata var. bicolor</name>
    <dbReference type="NCBI Taxonomy" id="486041"/>
    <lineage>
        <taxon>Eukaryota</taxon>
        <taxon>Fungi</taxon>
        <taxon>Dikarya</taxon>
        <taxon>Basidiomycota</taxon>
        <taxon>Agaricomycotina</taxon>
        <taxon>Agaricomycetes</taxon>
        <taxon>Agaricomycetidae</taxon>
        <taxon>Agaricales</taxon>
        <taxon>Agaricineae</taxon>
        <taxon>Hydnangiaceae</taxon>
        <taxon>Laccaria</taxon>
    </lineage>
</organism>
<evidence type="ECO:0000256" key="2">
    <source>
        <dbReference type="ARBA" id="ARBA00005770"/>
    </source>
</evidence>
<dbReference type="InterPro" id="IPR037212">
    <property type="entry name" value="Med7/Med21-like"/>
</dbReference>
<dbReference type="InParanoid" id="B0DXG3"/>
<dbReference type="KEGG" id="lbc:LACBIDRAFT_333904"/>
<evidence type="ECO:0000256" key="4">
    <source>
        <dbReference type="ARBA" id="ARBA00023015"/>
    </source>
</evidence>
<comment type="function">
    <text evidence="8">Component of the Mediator complex, a coactivator involved in the regulated transcription of nearly all RNA polymerase II-dependent genes. Mediator functions as a bridge to convey information from gene-specific regulatory proteins to the basal RNA polymerase II transcription machinery. Mediator is recruited to promoters by direct interactions with regulatory proteins and serves as a scaffold for the assembly of a functional preinitiation complex with RNA polymerase II and the general transcription factors.</text>
</comment>
<name>B0DXG3_LACBS</name>
<dbReference type="GeneID" id="6084326"/>
<keyword evidence="6 8" id="KW-0804">Transcription</keyword>
<keyword evidence="4 8" id="KW-0805">Transcription regulation</keyword>
<dbReference type="PANTHER" id="PTHR13381:SF0">
    <property type="entry name" value="MEDIATOR OF RNA POLYMERASE II TRANSCRIPTION SUBUNIT 21"/>
    <property type="match status" value="1"/>
</dbReference>
<comment type="subcellular location">
    <subcellularLocation>
        <location evidence="1 8">Nucleus</location>
    </subcellularLocation>
</comment>
<keyword evidence="11" id="KW-1185">Reference proteome</keyword>
<evidence type="ECO:0000256" key="7">
    <source>
        <dbReference type="ARBA" id="ARBA00023242"/>
    </source>
</evidence>
<feature type="region of interest" description="Disordered" evidence="9">
    <location>
        <begin position="217"/>
        <end position="239"/>
    </location>
</feature>
<comment type="similarity">
    <text evidence="2 8">Belongs to the Mediator complex subunit 21 family.</text>
</comment>
<dbReference type="Proteomes" id="UP000001194">
    <property type="component" value="Unassembled WGS sequence"/>
</dbReference>
<dbReference type="InterPro" id="IPR021384">
    <property type="entry name" value="Mediator_Med21"/>
</dbReference>
<dbReference type="PANTHER" id="PTHR13381">
    <property type="entry name" value="RNA POLYMERASE II HOLOENZYME COMPONENT SRB7"/>
    <property type="match status" value="1"/>
</dbReference>
<proteinExistence type="inferred from homology"/>
<dbReference type="GO" id="GO:0016592">
    <property type="term" value="C:mediator complex"/>
    <property type="evidence" value="ECO:0007669"/>
    <property type="project" value="UniProtKB-UniRule"/>
</dbReference>
<dbReference type="AlphaFoldDB" id="B0DXG3"/>
<evidence type="ECO:0000256" key="6">
    <source>
        <dbReference type="ARBA" id="ARBA00023163"/>
    </source>
</evidence>
<keyword evidence="7 8" id="KW-0539">Nucleus</keyword>
<dbReference type="GO" id="GO:0003712">
    <property type="term" value="F:transcription coregulator activity"/>
    <property type="evidence" value="ECO:0007669"/>
    <property type="project" value="TreeGrafter"/>
</dbReference>
<evidence type="ECO:0000256" key="9">
    <source>
        <dbReference type="SAM" id="MobiDB-lite"/>
    </source>
</evidence>
<evidence type="ECO:0000256" key="3">
    <source>
        <dbReference type="ARBA" id="ARBA00019691"/>
    </source>
</evidence>
<sequence>MANSISYLTSRSNFLQVSAEIPITKQRNPDKYDPPDVFEANKKELVADLMVKAKQIEYLINSLPEPEPEEEQAKRFQQLEEDMTLANEQYILAVGRAKNLHSQVAEVLQAMLVDDEANLLQDGPSIPASVSTTPFAQHASPATSPSLLESLPDVHSCLHFEIGNSRLRTRIPMWVSLRRFVSRLGIRPNVITETASWCPSRVVSHLHSLIGTEGLRVSTPEKKRQAEREKRREERKTTKTLAHGYRTRTMRVFVCTFGLSTILVDRQGLTRFFLRPAAGISFRI</sequence>
<dbReference type="SUPFAM" id="SSF140718">
    <property type="entry name" value="Mediator hinge subcomplex-like"/>
    <property type="match status" value="1"/>
</dbReference>
<protein>
    <recommendedName>
        <fullName evidence="3 8">Mediator of RNA polymerase II transcription subunit 21</fullName>
    </recommendedName>
</protein>
<evidence type="ECO:0000313" key="11">
    <source>
        <dbReference type="Proteomes" id="UP000001194"/>
    </source>
</evidence>
<evidence type="ECO:0000313" key="10">
    <source>
        <dbReference type="EMBL" id="EDR00672.1"/>
    </source>
</evidence>
<dbReference type="Gene3D" id="6.10.280.10">
    <property type="entry name" value="Mediator complex, subunit Med21"/>
    <property type="match status" value="1"/>
</dbReference>
<dbReference type="EMBL" id="DS547147">
    <property type="protein sequence ID" value="EDR00672.1"/>
    <property type="molecule type" value="Genomic_DNA"/>
</dbReference>
<dbReference type="Pfam" id="PF11221">
    <property type="entry name" value="Med21"/>
    <property type="match status" value="1"/>
</dbReference>
<comment type="subunit">
    <text evidence="8">Component of the Mediator complex.</text>
</comment>
<keyword evidence="5 8" id="KW-0010">Activator</keyword>
<dbReference type="GO" id="GO:0006357">
    <property type="term" value="P:regulation of transcription by RNA polymerase II"/>
    <property type="evidence" value="ECO:0007669"/>
    <property type="project" value="TreeGrafter"/>
</dbReference>
<accession>B0DXG3</accession>
<dbReference type="HOGENOM" id="CLU_980284_0_0_1"/>
<feature type="compositionally biased region" description="Basic and acidic residues" evidence="9">
    <location>
        <begin position="219"/>
        <end position="237"/>
    </location>
</feature>
<dbReference type="RefSeq" id="XP_001888681.1">
    <property type="nucleotide sequence ID" value="XM_001888646.1"/>
</dbReference>